<feature type="domain" description="GHMP kinase N-terminal" evidence="14">
    <location>
        <begin position="163"/>
        <end position="231"/>
    </location>
</feature>
<dbReference type="HOGENOM" id="CLU_022059_1_0_1"/>
<comment type="similarity">
    <text evidence="2 13">Belongs to the GHMP kinase family. Mevalonate kinase subfamily.</text>
</comment>
<protein>
    <recommendedName>
        <fullName evidence="3 13">Phosphomevalonate kinase</fullName>
        <ecNumber evidence="3 13">2.7.4.2</ecNumber>
    </recommendedName>
</protein>
<dbReference type="GO" id="GO:0010142">
    <property type="term" value="P:farnesyl diphosphate biosynthetic process, mevalonate pathway"/>
    <property type="evidence" value="ECO:0007669"/>
    <property type="project" value="TreeGrafter"/>
</dbReference>
<evidence type="ECO:0000256" key="6">
    <source>
        <dbReference type="ARBA" id="ARBA00022741"/>
    </source>
</evidence>
<name>A0A067TA83_GALM3</name>
<dbReference type="Gene3D" id="3.30.230.10">
    <property type="match status" value="1"/>
</dbReference>
<dbReference type="SUPFAM" id="SSF54211">
    <property type="entry name" value="Ribosomal protein S5 domain 2-like"/>
    <property type="match status" value="1"/>
</dbReference>
<dbReference type="GO" id="GO:0006696">
    <property type="term" value="P:ergosterol biosynthetic process"/>
    <property type="evidence" value="ECO:0007669"/>
    <property type="project" value="TreeGrafter"/>
</dbReference>
<dbReference type="InterPro" id="IPR035102">
    <property type="entry name" value="Phosphomevalonate_kinase"/>
</dbReference>
<evidence type="ECO:0000256" key="5">
    <source>
        <dbReference type="ARBA" id="ARBA00022679"/>
    </source>
</evidence>
<comment type="pathway">
    <text evidence="1 13">Isoprenoid biosynthesis; isopentenyl diphosphate biosynthesis via mevalonate pathway; isopentenyl diphosphate from (R)-mevalonate: step 2/3.</text>
</comment>
<dbReference type="EC" id="2.7.4.2" evidence="3 13"/>
<dbReference type="InterPro" id="IPR016005">
    <property type="entry name" value="Erg8"/>
</dbReference>
<dbReference type="GO" id="GO:0005524">
    <property type="term" value="F:ATP binding"/>
    <property type="evidence" value="ECO:0007669"/>
    <property type="project" value="UniProtKB-UniRule"/>
</dbReference>
<keyword evidence="8" id="KW-0067">ATP-binding</keyword>
<dbReference type="STRING" id="685588.A0A067TA83"/>
<dbReference type="AlphaFoldDB" id="A0A067TA83"/>
<evidence type="ECO:0000256" key="8">
    <source>
        <dbReference type="ARBA" id="ARBA00022840"/>
    </source>
</evidence>
<keyword evidence="4 13" id="KW-0444">Lipid biosynthesis</keyword>
<keyword evidence="16" id="KW-1185">Reference proteome</keyword>
<evidence type="ECO:0000256" key="2">
    <source>
        <dbReference type="ARBA" id="ARBA00006495"/>
    </source>
</evidence>
<keyword evidence="6" id="KW-0547">Nucleotide-binding</keyword>
<evidence type="ECO:0000256" key="3">
    <source>
        <dbReference type="ARBA" id="ARBA00012958"/>
    </source>
</evidence>
<evidence type="ECO:0000256" key="11">
    <source>
        <dbReference type="ARBA" id="ARBA00023221"/>
    </source>
</evidence>
<evidence type="ECO:0000256" key="4">
    <source>
        <dbReference type="ARBA" id="ARBA00022516"/>
    </source>
</evidence>
<proteinExistence type="inferred from homology"/>
<reference evidence="16" key="1">
    <citation type="journal article" date="2014" name="Proc. Natl. Acad. Sci. U.S.A.">
        <title>Extensive sampling of basidiomycete genomes demonstrates inadequacy of the white-rot/brown-rot paradigm for wood decay fungi.</title>
        <authorList>
            <person name="Riley R."/>
            <person name="Salamov A.A."/>
            <person name="Brown D.W."/>
            <person name="Nagy L.G."/>
            <person name="Floudas D."/>
            <person name="Held B.W."/>
            <person name="Levasseur A."/>
            <person name="Lombard V."/>
            <person name="Morin E."/>
            <person name="Otillar R."/>
            <person name="Lindquist E.A."/>
            <person name="Sun H."/>
            <person name="LaButti K.M."/>
            <person name="Schmutz J."/>
            <person name="Jabbour D."/>
            <person name="Luo H."/>
            <person name="Baker S.E."/>
            <person name="Pisabarro A.G."/>
            <person name="Walton J.D."/>
            <person name="Blanchette R.A."/>
            <person name="Henrissat B."/>
            <person name="Martin F."/>
            <person name="Cullen D."/>
            <person name="Hibbett D.S."/>
            <person name="Grigoriev I.V."/>
        </authorList>
    </citation>
    <scope>NUCLEOTIDE SEQUENCE [LARGE SCALE GENOMIC DNA]</scope>
    <source>
        <strain evidence="16">CBS 339.88</strain>
    </source>
</reference>
<dbReference type="InterPro" id="IPR020568">
    <property type="entry name" value="Ribosomal_Su5_D2-typ_SF"/>
</dbReference>
<dbReference type="UniPathway" id="UPA00057">
    <property type="reaction ID" value="UER00099"/>
</dbReference>
<evidence type="ECO:0000256" key="1">
    <source>
        <dbReference type="ARBA" id="ARBA00005017"/>
    </source>
</evidence>
<evidence type="ECO:0000256" key="10">
    <source>
        <dbReference type="ARBA" id="ARBA00023098"/>
    </source>
</evidence>
<organism evidence="15 16">
    <name type="scientific">Galerina marginata (strain CBS 339.88)</name>
    <dbReference type="NCBI Taxonomy" id="685588"/>
    <lineage>
        <taxon>Eukaryota</taxon>
        <taxon>Fungi</taxon>
        <taxon>Dikarya</taxon>
        <taxon>Basidiomycota</taxon>
        <taxon>Agaricomycotina</taxon>
        <taxon>Agaricomycetes</taxon>
        <taxon>Agaricomycetidae</taxon>
        <taxon>Agaricales</taxon>
        <taxon>Agaricineae</taxon>
        <taxon>Strophariaceae</taxon>
        <taxon>Galerina</taxon>
    </lineage>
</organism>
<dbReference type="InterPro" id="IPR014721">
    <property type="entry name" value="Ribsml_uS5_D2-typ_fold_subgr"/>
</dbReference>
<evidence type="ECO:0000259" key="14">
    <source>
        <dbReference type="Pfam" id="PF00288"/>
    </source>
</evidence>
<dbReference type="GO" id="GO:0005777">
    <property type="term" value="C:peroxisome"/>
    <property type="evidence" value="ECO:0007669"/>
    <property type="project" value="TreeGrafter"/>
</dbReference>
<keyword evidence="10 13" id="KW-0443">Lipid metabolism</keyword>
<accession>A0A067TA83</accession>
<evidence type="ECO:0000313" key="15">
    <source>
        <dbReference type="EMBL" id="KDR75893.1"/>
    </source>
</evidence>
<evidence type="ECO:0000256" key="7">
    <source>
        <dbReference type="ARBA" id="ARBA00022777"/>
    </source>
</evidence>
<keyword evidence="11 13" id="KW-0753">Steroid metabolism</keyword>
<comment type="catalytic activity">
    <reaction evidence="12">
        <text>(R)-5-phosphomevalonate + ATP = (R)-5-diphosphomevalonate + ADP</text>
        <dbReference type="Rhea" id="RHEA:16341"/>
        <dbReference type="ChEBI" id="CHEBI:30616"/>
        <dbReference type="ChEBI" id="CHEBI:57557"/>
        <dbReference type="ChEBI" id="CHEBI:58146"/>
        <dbReference type="ChEBI" id="CHEBI:456216"/>
        <dbReference type="EC" id="2.7.4.2"/>
    </reaction>
    <physiologicalReaction direction="left-to-right" evidence="12">
        <dbReference type="Rhea" id="RHEA:16342"/>
    </physiologicalReaction>
</comment>
<dbReference type="OrthoDB" id="10262935at2759"/>
<keyword evidence="7 13" id="KW-0418">Kinase</keyword>
<dbReference type="PIRSF" id="PIRSF017288">
    <property type="entry name" value="PMK_GHMP_euk"/>
    <property type="match status" value="1"/>
</dbReference>
<evidence type="ECO:0000313" key="16">
    <source>
        <dbReference type="Proteomes" id="UP000027222"/>
    </source>
</evidence>
<keyword evidence="5 13" id="KW-0808">Transferase</keyword>
<keyword evidence="9 13" id="KW-0752">Steroid biosynthesis</keyword>
<evidence type="ECO:0000256" key="13">
    <source>
        <dbReference type="PIRNR" id="PIRNR017288"/>
    </source>
</evidence>
<dbReference type="Proteomes" id="UP000027222">
    <property type="component" value="Unassembled WGS sequence"/>
</dbReference>
<dbReference type="PANTHER" id="PTHR31814:SF2">
    <property type="entry name" value="PHOSPHOMEVALONATE KINASE"/>
    <property type="match status" value="1"/>
</dbReference>
<dbReference type="GO" id="GO:0019287">
    <property type="term" value="P:isopentenyl diphosphate biosynthetic process, mevalonate pathway"/>
    <property type="evidence" value="ECO:0007669"/>
    <property type="project" value="UniProtKB-UniRule"/>
</dbReference>
<evidence type="ECO:0000256" key="12">
    <source>
        <dbReference type="ARBA" id="ARBA00029326"/>
    </source>
</evidence>
<dbReference type="GO" id="GO:0004631">
    <property type="term" value="F:phosphomevalonate kinase activity"/>
    <property type="evidence" value="ECO:0007669"/>
    <property type="project" value="UniProtKB-UniRule"/>
</dbReference>
<dbReference type="Pfam" id="PF00288">
    <property type="entry name" value="GHMP_kinases_N"/>
    <property type="match status" value="1"/>
</dbReference>
<evidence type="ECO:0000256" key="9">
    <source>
        <dbReference type="ARBA" id="ARBA00022955"/>
    </source>
</evidence>
<dbReference type="InterPro" id="IPR006204">
    <property type="entry name" value="GHMP_kinase_N_dom"/>
</dbReference>
<sequence>MVHTTIISAPGKVLVAGGYLVLDPAYSGIVVSTSSRFYTAICDEPSLKPATIRVRSPQFIDATWSYGAATEPSAVIEPLSENTSKNKFVHLALQHTIALAVEIKGLAAIQDALSRGLDITIVGDNDFYSQRAKLGTLGLPRTIASLSAIPPLSPMEVRLSDVHKTGLGSSAALITSLTSALLVHLSVIPEASLSDDKGEGRRLAHNLAQFVHCVAQGKVGSGFDVSAAVFGSHLYTRFDPSVIQDLMGENVPKLSPILSPSNAAWNYQIGGFKLPPYTRIMLADVDAGSDTPSLVGKVLKWRKEKKAEADALWTHLDQVNQSLAQTLLQLSKLHDHDPENYKSAVKYISSLQAVQWDANPWQPPAELPIVQTFYEAHRLSQEVRGQMRQMGTLSGVPIEPLEQTRLLDACVSLAGVIGGGVPGAGGYDAIWLLVCDPDSCKPDQSPLERVEHIWSNYKELSVSPLSSKESLAKGIRLETVNDIPGLTDLLHAP</sequence>
<dbReference type="EMBL" id="KL142380">
    <property type="protein sequence ID" value="KDR75893.1"/>
    <property type="molecule type" value="Genomic_DNA"/>
</dbReference>
<gene>
    <name evidence="15" type="ORF">GALMADRAFT_226548</name>
</gene>
<dbReference type="PANTHER" id="PTHR31814">
    <property type="match status" value="1"/>
</dbReference>